<sequence>MCVGERLAVGQQEASCRNWSQPPAGSSRRTGQGSFQALQGHYYRGKPGFGGGSAMRHKAYTNVMMSRLGCQVCLNKKLNGITVKVPEGVADARTAYFAILLTNSVHVQLATFLQGPLIVVKPGSVVHQELWEQYLTLASTSLERKLAKGNKKWGKKRPTGLPVPLKIIRVIQKTQCDGISVLRGTLRFCSIATLVVRCEGEDWLMNLIDLKEVVKETTSTRSLPSSISWSIRSYATPADQEHNII</sequence>
<accession>A0A5B7DDF6</accession>
<dbReference type="EMBL" id="VSRR010000764">
    <property type="protein sequence ID" value="MPC19370.1"/>
    <property type="molecule type" value="Genomic_DNA"/>
</dbReference>
<keyword evidence="2" id="KW-1185">Reference proteome</keyword>
<proteinExistence type="predicted"/>
<evidence type="ECO:0000313" key="1">
    <source>
        <dbReference type="EMBL" id="MPC19370.1"/>
    </source>
</evidence>
<dbReference type="Proteomes" id="UP000324222">
    <property type="component" value="Unassembled WGS sequence"/>
</dbReference>
<evidence type="ECO:0000313" key="2">
    <source>
        <dbReference type="Proteomes" id="UP000324222"/>
    </source>
</evidence>
<name>A0A5B7DDF6_PORTR</name>
<organism evidence="1 2">
    <name type="scientific">Portunus trituberculatus</name>
    <name type="common">Swimming crab</name>
    <name type="synonym">Neptunus trituberculatus</name>
    <dbReference type="NCBI Taxonomy" id="210409"/>
    <lineage>
        <taxon>Eukaryota</taxon>
        <taxon>Metazoa</taxon>
        <taxon>Ecdysozoa</taxon>
        <taxon>Arthropoda</taxon>
        <taxon>Crustacea</taxon>
        <taxon>Multicrustacea</taxon>
        <taxon>Malacostraca</taxon>
        <taxon>Eumalacostraca</taxon>
        <taxon>Eucarida</taxon>
        <taxon>Decapoda</taxon>
        <taxon>Pleocyemata</taxon>
        <taxon>Brachyura</taxon>
        <taxon>Eubrachyura</taxon>
        <taxon>Portunoidea</taxon>
        <taxon>Portunidae</taxon>
        <taxon>Portuninae</taxon>
        <taxon>Portunus</taxon>
    </lineage>
</organism>
<gene>
    <name evidence="1" type="primary">FDX1_0</name>
    <name evidence="1" type="ORF">E2C01_012283</name>
</gene>
<comment type="caution">
    <text evidence="1">The sequence shown here is derived from an EMBL/GenBank/DDBJ whole genome shotgun (WGS) entry which is preliminary data.</text>
</comment>
<reference evidence="1 2" key="1">
    <citation type="submission" date="2019-05" db="EMBL/GenBank/DDBJ databases">
        <title>Another draft genome of Portunus trituberculatus and its Hox gene families provides insights of decapod evolution.</title>
        <authorList>
            <person name="Jeong J.-H."/>
            <person name="Song I."/>
            <person name="Kim S."/>
            <person name="Choi T."/>
            <person name="Kim D."/>
            <person name="Ryu S."/>
            <person name="Kim W."/>
        </authorList>
    </citation>
    <scope>NUCLEOTIDE SEQUENCE [LARGE SCALE GENOMIC DNA]</scope>
    <source>
        <tissue evidence="1">Muscle</tissue>
    </source>
</reference>
<dbReference type="Gene3D" id="3.10.20.30">
    <property type="match status" value="1"/>
</dbReference>
<dbReference type="InterPro" id="IPR012675">
    <property type="entry name" value="Beta-grasp_dom_sf"/>
</dbReference>
<dbReference type="AlphaFoldDB" id="A0A5B7DDF6"/>
<protein>
    <submittedName>
        <fullName evidence="1">Adrenodoxin, mitochondrial</fullName>
    </submittedName>
</protein>